<name>A0A5E4R633_9NEOP</name>
<evidence type="ECO:0000313" key="3">
    <source>
        <dbReference type="Proteomes" id="UP000324832"/>
    </source>
</evidence>
<evidence type="ECO:0000256" key="1">
    <source>
        <dbReference type="SAM" id="MobiDB-lite"/>
    </source>
</evidence>
<dbReference type="EMBL" id="FZQP02007021">
    <property type="protein sequence ID" value="VVD05789.1"/>
    <property type="molecule type" value="Genomic_DNA"/>
</dbReference>
<keyword evidence="3" id="KW-1185">Reference proteome</keyword>
<organism evidence="2 3">
    <name type="scientific">Leptidea sinapis</name>
    <dbReference type="NCBI Taxonomy" id="189913"/>
    <lineage>
        <taxon>Eukaryota</taxon>
        <taxon>Metazoa</taxon>
        <taxon>Ecdysozoa</taxon>
        <taxon>Arthropoda</taxon>
        <taxon>Hexapoda</taxon>
        <taxon>Insecta</taxon>
        <taxon>Pterygota</taxon>
        <taxon>Neoptera</taxon>
        <taxon>Endopterygota</taxon>
        <taxon>Lepidoptera</taxon>
        <taxon>Glossata</taxon>
        <taxon>Ditrysia</taxon>
        <taxon>Papilionoidea</taxon>
        <taxon>Pieridae</taxon>
        <taxon>Dismorphiinae</taxon>
        <taxon>Leptidea</taxon>
    </lineage>
</organism>
<gene>
    <name evidence="2" type="ORF">LSINAPIS_LOCUS15257</name>
</gene>
<reference evidence="2 3" key="1">
    <citation type="submission" date="2017-07" db="EMBL/GenBank/DDBJ databases">
        <authorList>
            <person name="Talla V."/>
            <person name="Backstrom N."/>
        </authorList>
    </citation>
    <scope>NUCLEOTIDE SEQUENCE [LARGE SCALE GENOMIC DNA]</scope>
</reference>
<proteinExistence type="predicted"/>
<feature type="compositionally biased region" description="Acidic residues" evidence="1">
    <location>
        <begin position="70"/>
        <end position="83"/>
    </location>
</feature>
<protein>
    <submittedName>
        <fullName evidence="2">Uncharacterized protein</fullName>
    </submittedName>
</protein>
<feature type="region of interest" description="Disordered" evidence="1">
    <location>
        <begin position="60"/>
        <end position="83"/>
    </location>
</feature>
<evidence type="ECO:0000313" key="2">
    <source>
        <dbReference type="EMBL" id="VVD05789.1"/>
    </source>
</evidence>
<sequence>MKSTLKDGPVLYIATPPGQPVALVSSDKDSLLRAHNPMENEVADHLAERPEYRPIPCITRGGIDYTGMTNDEEYEDKENEDDI</sequence>
<accession>A0A5E4R633</accession>
<dbReference type="AlphaFoldDB" id="A0A5E4R633"/>
<dbReference type="Proteomes" id="UP000324832">
    <property type="component" value="Unassembled WGS sequence"/>
</dbReference>